<evidence type="ECO:0000313" key="11">
    <source>
        <dbReference type="EMBL" id="UPQ80976.1"/>
    </source>
</evidence>
<dbReference type="Proteomes" id="UP000831189">
    <property type="component" value="Chromosome"/>
</dbReference>
<evidence type="ECO:0000256" key="1">
    <source>
        <dbReference type="ARBA" id="ARBA00004429"/>
    </source>
</evidence>
<keyword evidence="6 9" id="KW-1133">Transmembrane helix</keyword>
<dbReference type="PANTHER" id="PTHR35011:SF4">
    <property type="entry name" value="SLL1102 PROTEIN"/>
    <property type="match status" value="1"/>
</dbReference>
<reference evidence="11 12" key="1">
    <citation type="submission" date="2022-04" db="EMBL/GenBank/DDBJ databases">
        <title>Pseudomonas knackmussii B09-2.</title>
        <authorList>
            <person name="Deng Y."/>
        </authorList>
    </citation>
    <scope>NUCLEOTIDE SEQUENCE [LARGE SCALE GENOMIC DNA]</scope>
    <source>
        <strain evidence="11 12">B09-2</strain>
    </source>
</reference>
<evidence type="ECO:0000256" key="7">
    <source>
        <dbReference type="ARBA" id="ARBA00023136"/>
    </source>
</evidence>
<dbReference type="InterPro" id="IPR055348">
    <property type="entry name" value="DctQ"/>
</dbReference>
<keyword evidence="4 9" id="KW-0997">Cell inner membrane</keyword>
<evidence type="ECO:0000256" key="2">
    <source>
        <dbReference type="ARBA" id="ARBA00022448"/>
    </source>
</evidence>
<evidence type="ECO:0000256" key="6">
    <source>
        <dbReference type="ARBA" id="ARBA00022989"/>
    </source>
</evidence>
<evidence type="ECO:0000313" key="12">
    <source>
        <dbReference type="Proteomes" id="UP000831189"/>
    </source>
</evidence>
<evidence type="ECO:0000256" key="3">
    <source>
        <dbReference type="ARBA" id="ARBA00022475"/>
    </source>
</evidence>
<evidence type="ECO:0000256" key="5">
    <source>
        <dbReference type="ARBA" id="ARBA00022692"/>
    </source>
</evidence>
<comment type="subcellular location">
    <subcellularLocation>
        <location evidence="1 9">Cell inner membrane</location>
        <topology evidence="1 9">Multi-pass membrane protein</topology>
    </subcellularLocation>
</comment>
<accession>A0ABY4KJF5</accession>
<feature type="transmembrane region" description="Helical" evidence="9">
    <location>
        <begin position="71"/>
        <end position="89"/>
    </location>
</feature>
<feature type="transmembrane region" description="Helical" evidence="9">
    <location>
        <begin position="110"/>
        <end position="135"/>
    </location>
</feature>
<keyword evidence="7 9" id="KW-0472">Membrane</keyword>
<evidence type="ECO:0000256" key="9">
    <source>
        <dbReference type="RuleBase" id="RU369079"/>
    </source>
</evidence>
<keyword evidence="12" id="KW-1185">Reference proteome</keyword>
<dbReference type="EMBL" id="CP096208">
    <property type="protein sequence ID" value="UPQ80976.1"/>
    <property type="molecule type" value="Genomic_DNA"/>
</dbReference>
<sequence length="204" mass="22353">MAVHPVSPNNAVPAPQADALPHNKVSFWLDKGLVAIGEASAWIWLLVLAVVLTNVFSRFVLSRGSIALEELSWHLFGAALMLALAYAVVRDDHVRVDVLREKFTLRSQATIELLAILILALPIVLLMVDALVPFAYQAFIYEERSQAPSGLPHRFIFKSVLPLGLSLVALALLSRASRCSTLLLNFPRAMTPATGDRDRGHSQP</sequence>
<dbReference type="Pfam" id="PF04290">
    <property type="entry name" value="DctQ"/>
    <property type="match status" value="1"/>
</dbReference>
<keyword evidence="3" id="KW-1003">Cell membrane</keyword>
<dbReference type="PANTHER" id="PTHR35011">
    <property type="entry name" value="2,3-DIKETO-L-GULONATE TRAP TRANSPORTER SMALL PERMEASE PROTEIN YIAM"/>
    <property type="match status" value="1"/>
</dbReference>
<keyword evidence="2 9" id="KW-0813">Transport</keyword>
<dbReference type="InterPro" id="IPR007387">
    <property type="entry name" value="TRAP_DctQ"/>
</dbReference>
<feature type="transmembrane region" description="Helical" evidence="9">
    <location>
        <begin position="41"/>
        <end position="59"/>
    </location>
</feature>
<comment type="subunit">
    <text evidence="9">The complex comprises the extracytoplasmic solute receptor protein and the two transmembrane proteins.</text>
</comment>
<feature type="transmembrane region" description="Helical" evidence="9">
    <location>
        <begin position="155"/>
        <end position="173"/>
    </location>
</feature>
<feature type="domain" description="Tripartite ATP-independent periplasmic transporters DctQ component" evidence="10">
    <location>
        <begin position="48"/>
        <end position="178"/>
    </location>
</feature>
<evidence type="ECO:0000256" key="8">
    <source>
        <dbReference type="ARBA" id="ARBA00038436"/>
    </source>
</evidence>
<organism evidence="11 12">
    <name type="scientific">Pseudomonas knackmussii</name>
    <dbReference type="NCBI Taxonomy" id="65741"/>
    <lineage>
        <taxon>Bacteria</taxon>
        <taxon>Pseudomonadati</taxon>
        <taxon>Pseudomonadota</taxon>
        <taxon>Gammaproteobacteria</taxon>
        <taxon>Pseudomonadales</taxon>
        <taxon>Pseudomonadaceae</taxon>
        <taxon>Pseudomonas</taxon>
    </lineage>
</organism>
<comment type="function">
    <text evidence="9">Part of the tripartite ATP-independent periplasmic (TRAP) transport system.</text>
</comment>
<evidence type="ECO:0000256" key="4">
    <source>
        <dbReference type="ARBA" id="ARBA00022519"/>
    </source>
</evidence>
<gene>
    <name evidence="11" type="ORF">M0M42_10980</name>
</gene>
<keyword evidence="5 9" id="KW-0812">Transmembrane</keyword>
<proteinExistence type="inferred from homology"/>
<evidence type="ECO:0000259" key="10">
    <source>
        <dbReference type="Pfam" id="PF04290"/>
    </source>
</evidence>
<protein>
    <recommendedName>
        <fullName evidence="9">TRAP transporter small permease protein</fullName>
    </recommendedName>
</protein>
<name>A0ABY4KJF5_9PSED</name>
<comment type="similarity">
    <text evidence="8 9">Belongs to the TRAP transporter small permease family.</text>
</comment>